<dbReference type="GO" id="GO:0005840">
    <property type="term" value="C:ribosome"/>
    <property type="evidence" value="ECO:0007669"/>
    <property type="project" value="UniProtKB-KW"/>
</dbReference>
<gene>
    <name evidence="2" type="ORF">L195_g000727</name>
</gene>
<reference evidence="2 3" key="1">
    <citation type="journal article" date="2014" name="Am. J. Bot.">
        <title>Genome assembly and annotation for red clover (Trifolium pratense; Fabaceae).</title>
        <authorList>
            <person name="Istvanek J."/>
            <person name="Jaros M."/>
            <person name="Krenek A."/>
            <person name="Repkova J."/>
        </authorList>
    </citation>
    <scope>NUCLEOTIDE SEQUENCE [LARGE SCALE GENOMIC DNA]</scope>
    <source>
        <strain evidence="3">cv. Tatra</strain>
        <tissue evidence="2">Young leaves</tissue>
    </source>
</reference>
<dbReference type="GO" id="GO:0004523">
    <property type="term" value="F:RNA-DNA hybrid ribonuclease activity"/>
    <property type="evidence" value="ECO:0007669"/>
    <property type="project" value="InterPro"/>
</dbReference>
<protein>
    <submittedName>
        <fullName evidence="2">60S ribosomal protein l23</fullName>
    </submittedName>
</protein>
<keyword evidence="2" id="KW-0689">Ribosomal protein</keyword>
<evidence type="ECO:0000313" key="3">
    <source>
        <dbReference type="Proteomes" id="UP000236291"/>
    </source>
</evidence>
<organism evidence="2 3">
    <name type="scientific">Trifolium pratense</name>
    <name type="common">Red clover</name>
    <dbReference type="NCBI Taxonomy" id="57577"/>
    <lineage>
        <taxon>Eukaryota</taxon>
        <taxon>Viridiplantae</taxon>
        <taxon>Streptophyta</taxon>
        <taxon>Embryophyta</taxon>
        <taxon>Tracheophyta</taxon>
        <taxon>Spermatophyta</taxon>
        <taxon>Magnoliopsida</taxon>
        <taxon>eudicotyledons</taxon>
        <taxon>Gunneridae</taxon>
        <taxon>Pentapetalae</taxon>
        <taxon>rosids</taxon>
        <taxon>fabids</taxon>
        <taxon>Fabales</taxon>
        <taxon>Fabaceae</taxon>
        <taxon>Papilionoideae</taxon>
        <taxon>50 kb inversion clade</taxon>
        <taxon>NPAAA clade</taxon>
        <taxon>Hologalegina</taxon>
        <taxon>IRL clade</taxon>
        <taxon>Trifolieae</taxon>
        <taxon>Trifolium</taxon>
    </lineage>
</organism>
<accession>A0A2K3NMR6</accession>
<comment type="caution">
    <text evidence="2">The sequence shown here is derived from an EMBL/GenBank/DDBJ whole genome shotgun (WGS) entry which is preliminary data.</text>
</comment>
<keyword evidence="2" id="KW-0687">Ribonucleoprotein</keyword>
<reference evidence="2 3" key="2">
    <citation type="journal article" date="2017" name="Front. Plant Sci.">
        <title>Gene Classification and Mining of Molecular Markers Useful in Red Clover (Trifolium pratense) Breeding.</title>
        <authorList>
            <person name="Istvanek J."/>
            <person name="Dluhosova J."/>
            <person name="Dluhos P."/>
            <person name="Patkova L."/>
            <person name="Nedelnik J."/>
            <person name="Repkova J."/>
        </authorList>
    </citation>
    <scope>NUCLEOTIDE SEQUENCE [LARGE SCALE GENOMIC DNA]</scope>
    <source>
        <strain evidence="3">cv. Tatra</strain>
        <tissue evidence="2">Young leaves</tissue>
    </source>
</reference>
<dbReference type="InterPro" id="IPR002156">
    <property type="entry name" value="RNaseH_domain"/>
</dbReference>
<dbReference type="Pfam" id="PF13456">
    <property type="entry name" value="RVT_3"/>
    <property type="match status" value="1"/>
</dbReference>
<feature type="domain" description="RNase H type-1" evidence="1">
    <location>
        <begin position="107"/>
        <end position="201"/>
    </location>
</feature>
<dbReference type="EMBL" id="ASHM01000268">
    <property type="protein sequence ID" value="PNY04309.1"/>
    <property type="molecule type" value="Genomic_DNA"/>
</dbReference>
<dbReference type="GO" id="GO:0003676">
    <property type="term" value="F:nucleic acid binding"/>
    <property type="evidence" value="ECO:0007669"/>
    <property type="project" value="InterPro"/>
</dbReference>
<evidence type="ECO:0000313" key="2">
    <source>
        <dbReference type="EMBL" id="PNY04309.1"/>
    </source>
</evidence>
<dbReference type="CDD" id="cd06222">
    <property type="entry name" value="RNase_H_like"/>
    <property type="match status" value="1"/>
</dbReference>
<sequence length="208" mass="23265">MGDFLLPSTFEDENERMLNSFYWGSKKNGGGSINWLRWNKMIVHKDHGGMNLCDLDNFNLAMLAYKICMDVAAENEPIAVPATGLTFLLLATLPEDLELHFVTTLWWAKTAWFQSLGTVPKCEATALLISLQMAATRGYESVSFDSDSQTIVNAVLYRSPNENELGSILAQCRAIFSTHVSFNLAFSRRQANRVAHSFARASIFQSDP</sequence>
<name>A0A2K3NMR6_TRIPR</name>
<dbReference type="InterPro" id="IPR053151">
    <property type="entry name" value="RNase_H-like"/>
</dbReference>
<dbReference type="InterPro" id="IPR044730">
    <property type="entry name" value="RNase_H-like_dom_plant"/>
</dbReference>
<evidence type="ECO:0000259" key="1">
    <source>
        <dbReference type="Pfam" id="PF13456"/>
    </source>
</evidence>
<dbReference type="PANTHER" id="PTHR47723:SF20">
    <property type="entry name" value="RNASE H TYPE-1 DOMAIN-CONTAINING PROTEIN"/>
    <property type="match status" value="1"/>
</dbReference>
<dbReference type="Gene3D" id="3.30.420.10">
    <property type="entry name" value="Ribonuclease H-like superfamily/Ribonuclease H"/>
    <property type="match status" value="1"/>
</dbReference>
<dbReference type="PANTHER" id="PTHR47723">
    <property type="entry name" value="OS05G0353850 PROTEIN"/>
    <property type="match status" value="1"/>
</dbReference>
<dbReference type="AlphaFoldDB" id="A0A2K3NMR6"/>
<dbReference type="InterPro" id="IPR036397">
    <property type="entry name" value="RNaseH_sf"/>
</dbReference>
<dbReference type="Proteomes" id="UP000236291">
    <property type="component" value="Unassembled WGS sequence"/>
</dbReference>
<proteinExistence type="predicted"/>